<keyword evidence="2" id="KW-1185">Reference proteome</keyword>
<name>A0ABD3HBI2_9MARC</name>
<evidence type="ECO:0000313" key="2">
    <source>
        <dbReference type="Proteomes" id="UP001633002"/>
    </source>
</evidence>
<accession>A0ABD3HBI2</accession>
<gene>
    <name evidence="1" type="ORF">R1sor_013884</name>
</gene>
<dbReference type="SUPFAM" id="SSF54447">
    <property type="entry name" value="ssDNA-binding transcriptional regulator domain"/>
    <property type="match status" value="1"/>
</dbReference>
<protein>
    <submittedName>
        <fullName evidence="1">Uncharacterized protein</fullName>
    </submittedName>
</protein>
<dbReference type="EMBL" id="JBJQOH010000004">
    <property type="protein sequence ID" value="KAL3687575.1"/>
    <property type="molecule type" value="Genomic_DNA"/>
</dbReference>
<dbReference type="AlphaFoldDB" id="A0ABD3HBI2"/>
<comment type="caution">
    <text evidence="1">The sequence shown here is derived from an EMBL/GenBank/DDBJ whole genome shotgun (WGS) entry which is preliminary data.</text>
</comment>
<reference evidence="1 2" key="1">
    <citation type="submission" date="2024-09" db="EMBL/GenBank/DDBJ databases">
        <title>Chromosome-scale assembly of Riccia sorocarpa.</title>
        <authorList>
            <person name="Paukszto L."/>
        </authorList>
    </citation>
    <scope>NUCLEOTIDE SEQUENCE [LARGE SCALE GENOMIC DNA]</scope>
    <source>
        <strain evidence="1">LP-2024</strain>
        <tissue evidence="1">Aerial parts of the thallus</tissue>
    </source>
</reference>
<dbReference type="InterPro" id="IPR009044">
    <property type="entry name" value="ssDNA-bd_transcriptional_reg"/>
</dbReference>
<dbReference type="Gene3D" id="2.30.31.10">
    <property type="entry name" value="Transcriptional Coactivator Pc4, Chain A"/>
    <property type="match status" value="1"/>
</dbReference>
<sequence length="321" mass="34765">MHAVALAAVNGLTSSFLSTSKSLPHCLARSNFAAHCHNVGRRSTSFRVGGSNLSVVAASDWSSSRSNPSRAVVSDEIEGIPVGEYGERMLVPNHLEDDEYEDDIGEINLECDANGCTITIPNARSIADEATGSGYLRCDLTGCYYTPEAPAAKNFEVIEGEGWRLGYETAPVSVENFCAIVGAGQWSIALTGGEFSDFCTLIQTLRKGILTVDEDNFAGRDDVVMQVEKGSVWMECTLPRKRVPVLQQLWKPGGGSFVDAQHKQAFEVRFILSGGASKRQAEGYWPSEAVMDMLRKIDAANFGPKGGAFVENVPRSKRATR</sequence>
<proteinExistence type="predicted"/>
<evidence type="ECO:0000313" key="1">
    <source>
        <dbReference type="EMBL" id="KAL3687575.1"/>
    </source>
</evidence>
<organism evidence="1 2">
    <name type="scientific">Riccia sorocarpa</name>
    <dbReference type="NCBI Taxonomy" id="122646"/>
    <lineage>
        <taxon>Eukaryota</taxon>
        <taxon>Viridiplantae</taxon>
        <taxon>Streptophyta</taxon>
        <taxon>Embryophyta</taxon>
        <taxon>Marchantiophyta</taxon>
        <taxon>Marchantiopsida</taxon>
        <taxon>Marchantiidae</taxon>
        <taxon>Marchantiales</taxon>
        <taxon>Ricciaceae</taxon>
        <taxon>Riccia</taxon>
    </lineage>
</organism>
<dbReference type="Pfam" id="PF08848">
    <property type="entry name" value="DUF1818"/>
    <property type="match status" value="1"/>
</dbReference>
<dbReference type="Proteomes" id="UP001633002">
    <property type="component" value="Unassembled WGS sequence"/>
</dbReference>
<dbReference type="InterPro" id="IPR014947">
    <property type="entry name" value="DUF1818"/>
</dbReference>